<dbReference type="InterPro" id="IPR000847">
    <property type="entry name" value="LysR_HTH_N"/>
</dbReference>
<dbReference type="GO" id="GO:0003700">
    <property type="term" value="F:DNA-binding transcription factor activity"/>
    <property type="evidence" value="ECO:0007669"/>
    <property type="project" value="InterPro"/>
</dbReference>
<dbReference type="Pfam" id="PF03466">
    <property type="entry name" value="LysR_substrate"/>
    <property type="match status" value="1"/>
</dbReference>
<dbReference type="PANTHER" id="PTHR30126">
    <property type="entry name" value="HTH-TYPE TRANSCRIPTIONAL REGULATOR"/>
    <property type="match status" value="1"/>
</dbReference>
<keyword evidence="3" id="KW-0238">DNA-binding</keyword>
<reference evidence="5 6" key="1">
    <citation type="submission" date="2018-05" db="EMBL/GenBank/DDBJ databases">
        <title>Genome Sequence of an Efficient Indole-Degrading Bacterium, Alcaligenes sp.YBY.</title>
        <authorList>
            <person name="Yang B."/>
        </authorList>
    </citation>
    <scope>NUCLEOTIDE SEQUENCE [LARGE SCALE GENOMIC DNA]</scope>
    <source>
        <strain evidence="5 6">YBY</strain>
    </source>
</reference>
<dbReference type="Gene3D" id="1.10.10.10">
    <property type="entry name" value="Winged helix-like DNA-binding domain superfamily/Winged helix DNA-binding domain"/>
    <property type="match status" value="1"/>
</dbReference>
<dbReference type="AlphaFoldDB" id="A0A2U2BQB3"/>
<dbReference type="Gene3D" id="3.40.190.10">
    <property type="entry name" value="Periplasmic binding protein-like II"/>
    <property type="match status" value="2"/>
</dbReference>
<dbReference type="FunFam" id="1.10.10.10:FF:000001">
    <property type="entry name" value="LysR family transcriptional regulator"/>
    <property type="match status" value="1"/>
</dbReference>
<evidence type="ECO:0000256" key="2">
    <source>
        <dbReference type="ARBA" id="ARBA00023015"/>
    </source>
</evidence>
<comment type="caution">
    <text evidence="5">The sequence shown here is derived from an EMBL/GenBank/DDBJ whole genome shotgun (WGS) entry which is preliminary data.</text>
</comment>
<evidence type="ECO:0000313" key="6">
    <source>
        <dbReference type="Proteomes" id="UP000245216"/>
    </source>
</evidence>
<dbReference type="CDD" id="cd05466">
    <property type="entry name" value="PBP2_LTTR_substrate"/>
    <property type="match status" value="1"/>
</dbReference>
<evidence type="ECO:0000256" key="1">
    <source>
        <dbReference type="ARBA" id="ARBA00009437"/>
    </source>
</evidence>
<organism evidence="5 6">
    <name type="scientific">Alcaligenes faecalis</name>
    <dbReference type="NCBI Taxonomy" id="511"/>
    <lineage>
        <taxon>Bacteria</taxon>
        <taxon>Pseudomonadati</taxon>
        <taxon>Pseudomonadota</taxon>
        <taxon>Betaproteobacteria</taxon>
        <taxon>Burkholderiales</taxon>
        <taxon>Alcaligenaceae</taxon>
        <taxon>Alcaligenes</taxon>
    </lineage>
</organism>
<evidence type="ECO:0000256" key="3">
    <source>
        <dbReference type="ARBA" id="ARBA00023125"/>
    </source>
</evidence>
<name>A0A2U2BQB3_ALCFA</name>
<keyword evidence="4" id="KW-0804">Transcription</keyword>
<dbReference type="SUPFAM" id="SSF46785">
    <property type="entry name" value="Winged helix' DNA-binding domain"/>
    <property type="match status" value="1"/>
</dbReference>
<evidence type="ECO:0000313" key="5">
    <source>
        <dbReference type="EMBL" id="PWE16204.1"/>
    </source>
</evidence>
<dbReference type="Pfam" id="PF00126">
    <property type="entry name" value="HTH_1"/>
    <property type="match status" value="1"/>
</dbReference>
<dbReference type="EMBL" id="QEXO01000001">
    <property type="protein sequence ID" value="PWE16204.1"/>
    <property type="molecule type" value="Genomic_DNA"/>
</dbReference>
<dbReference type="SUPFAM" id="SSF53850">
    <property type="entry name" value="Periplasmic binding protein-like II"/>
    <property type="match status" value="1"/>
</dbReference>
<dbReference type="PROSITE" id="PS50931">
    <property type="entry name" value="HTH_LYSR"/>
    <property type="match status" value="1"/>
</dbReference>
<comment type="similarity">
    <text evidence="1">Belongs to the LysR transcriptional regulatory family.</text>
</comment>
<dbReference type="InterPro" id="IPR005119">
    <property type="entry name" value="LysR_subst-bd"/>
</dbReference>
<gene>
    <name evidence="5" type="ORF">DF183_05645</name>
</gene>
<accession>A0A2U2BQB3</accession>
<dbReference type="GO" id="GO:0000976">
    <property type="term" value="F:transcription cis-regulatory region binding"/>
    <property type="evidence" value="ECO:0007669"/>
    <property type="project" value="TreeGrafter"/>
</dbReference>
<dbReference type="Proteomes" id="UP000245216">
    <property type="component" value="Unassembled WGS sequence"/>
</dbReference>
<sequence length="304" mass="33405">MSQLKLLEDFVTLARAGSFVRAAEQRHVTHPAFGRRIRALEAWVGTPLVDRSSLPITLTPEGQVFYNTANQVLEQLNRVRRQLQASDQAGQGSLRIATGRSLARTLVTDWVSRLQKGSHAPLSAHVPIDISTGMMADMAKLLAQGKTDFLCCYEHPALSIELLAEQVTYMTIATDKLVPTCQRRKNGTPLYELNADSGRSIPLISYSGGLAMARILGDKLHHFPYPLVSTVRCDSLDTAMGSVLKGMGVAWLPLSMIANECRRGTLVQLGGKGDEIAFEVRLYRSRAPLSDLAESVWAFTQQGR</sequence>
<dbReference type="InterPro" id="IPR036388">
    <property type="entry name" value="WH-like_DNA-bd_sf"/>
</dbReference>
<keyword evidence="2" id="KW-0805">Transcription regulation</keyword>
<dbReference type="PANTHER" id="PTHR30126:SF2">
    <property type="entry name" value="HTH-TYPE TRANSCRIPTIONAL REGULATOR YJIE"/>
    <property type="match status" value="1"/>
</dbReference>
<dbReference type="STRING" id="511.UZ73_18405"/>
<dbReference type="RefSeq" id="WP_042480466.1">
    <property type="nucleotide sequence ID" value="NZ_CAXOKM010000003.1"/>
</dbReference>
<proteinExistence type="inferred from homology"/>
<dbReference type="OrthoDB" id="8715249at2"/>
<evidence type="ECO:0000256" key="4">
    <source>
        <dbReference type="ARBA" id="ARBA00023163"/>
    </source>
</evidence>
<reference evidence="5 6" key="2">
    <citation type="submission" date="2018-05" db="EMBL/GenBank/DDBJ databases">
        <authorList>
            <person name="Lanie J.A."/>
            <person name="Ng W.-L."/>
            <person name="Kazmierczak K.M."/>
            <person name="Andrzejewski T.M."/>
            <person name="Davidsen T.M."/>
            <person name="Wayne K.J."/>
            <person name="Tettelin H."/>
            <person name="Glass J.I."/>
            <person name="Rusch D."/>
            <person name="Podicherti R."/>
            <person name="Tsui H.-C.T."/>
            <person name="Winkler M.E."/>
        </authorList>
    </citation>
    <scope>NUCLEOTIDE SEQUENCE [LARGE SCALE GENOMIC DNA]</scope>
    <source>
        <strain evidence="5 6">YBY</strain>
    </source>
</reference>
<protein>
    <submittedName>
        <fullName evidence="5">LysR family transcriptional regulator</fullName>
    </submittedName>
</protein>
<dbReference type="InterPro" id="IPR036390">
    <property type="entry name" value="WH_DNA-bd_sf"/>
</dbReference>